<feature type="domain" description="Fumarate lyase N-terminal" evidence="3">
    <location>
        <begin position="26"/>
        <end position="348"/>
    </location>
</feature>
<dbReference type="Proteomes" id="UP000440004">
    <property type="component" value="Unassembled WGS sequence"/>
</dbReference>
<evidence type="ECO:0000313" key="6">
    <source>
        <dbReference type="Proteomes" id="UP000440004"/>
    </source>
</evidence>
<dbReference type="Gene3D" id="1.10.40.30">
    <property type="entry name" value="Fumarase/aspartase (C-terminal domain)"/>
    <property type="match status" value="1"/>
</dbReference>
<proteinExistence type="predicted"/>
<dbReference type="Pfam" id="PF10415">
    <property type="entry name" value="FumaraseC_C"/>
    <property type="match status" value="1"/>
</dbReference>
<keyword evidence="6" id="KW-1185">Reference proteome</keyword>
<accession>A0A6A7K4K9</accession>
<evidence type="ECO:0000259" key="3">
    <source>
        <dbReference type="Pfam" id="PF00206"/>
    </source>
</evidence>
<dbReference type="FunFam" id="1.10.275.10:FF:000001">
    <property type="entry name" value="Fumarate hydratase, mitochondrial"/>
    <property type="match status" value="1"/>
</dbReference>
<dbReference type="InterPro" id="IPR018951">
    <property type="entry name" value="Fumarase_C_C"/>
</dbReference>
<dbReference type="SUPFAM" id="SSF48557">
    <property type="entry name" value="L-aspartase-like"/>
    <property type="match status" value="1"/>
</dbReference>
<dbReference type="NCBIfam" id="NF008909">
    <property type="entry name" value="PRK12273.1"/>
    <property type="match status" value="1"/>
</dbReference>
<dbReference type="FunFam" id="1.20.200.10:FF:000001">
    <property type="entry name" value="Fumarate hydratase, mitochondrial"/>
    <property type="match status" value="1"/>
</dbReference>
<protein>
    <submittedName>
        <fullName evidence="5">Aspartate ammonia-lyase</fullName>
        <ecNumber evidence="5">4.3.1.1</ecNumber>
    </submittedName>
</protein>
<sequence length="465" mass="51303">MIKKEKSMSSKNKYRLENDTLGNIMISPDAYYGPQTQRAVENFQISGIRLPRSFIKAQGIIKASCASVNVELGSLSPEMGKAIIQASEEVIEGKLDDNFVVDVYQAGAGTSQNMNANEVIANRATEILGGSQKIHSNDHVNMSQSTNDTFPSALNIAAAETINLRLLPALLELEQEFQKKSDQFMSVLKSGRTHLHDGVPMRLGQELSGYTSIIHDIYLQLERRLDTLYQIGLGGKAIGTKINLHPNYIQKVICEVNNRTKLPFREPVNIFSFMQNMNEPIRCMMTLKELAIHLIKITSDLRLLSSGPRTGLAEITLPPIQPGSTIMPGKINPAILEMTHMVCCQVIGYETAIATAGLAGQLEINVMMPLIAHTFLHSIELLTNSIYTLSKKCINGIEANVEMCKKWMEDSLSLVTALSPIMGYDIASQIGMKADEENKTIKQVLEAQGLLTEEIINALDPNNMV</sequence>
<organism evidence="5 6">
    <name type="scientific">Alkalibaculum sporogenes</name>
    <dbReference type="NCBI Taxonomy" id="2655001"/>
    <lineage>
        <taxon>Bacteria</taxon>
        <taxon>Bacillati</taxon>
        <taxon>Bacillota</taxon>
        <taxon>Clostridia</taxon>
        <taxon>Eubacteriales</taxon>
        <taxon>Eubacteriaceae</taxon>
        <taxon>Alkalibaculum</taxon>
    </lineage>
</organism>
<dbReference type="GO" id="GO:0006099">
    <property type="term" value="P:tricarboxylic acid cycle"/>
    <property type="evidence" value="ECO:0007669"/>
    <property type="project" value="InterPro"/>
</dbReference>
<reference evidence="5 6" key="1">
    <citation type="submission" date="2019-10" db="EMBL/GenBank/DDBJ databases">
        <title>Alkalibaculum tamaniensis sp.nov., a new alkaliphilic acetogen, isolated on methoxylated aromatics from a mud volcano.</title>
        <authorList>
            <person name="Khomyakova M.A."/>
            <person name="Merkel A.Y."/>
            <person name="Bonch-Osmolovskaya E.A."/>
            <person name="Slobodkin A.I."/>
        </authorList>
    </citation>
    <scope>NUCLEOTIDE SEQUENCE [LARGE SCALE GENOMIC DNA]</scope>
    <source>
        <strain evidence="5 6">M08DMB</strain>
    </source>
</reference>
<keyword evidence="1" id="KW-0028">Amino-acid biosynthesis</keyword>
<dbReference type="PRINTS" id="PR00149">
    <property type="entry name" value="FUMRATELYASE"/>
</dbReference>
<dbReference type="EMBL" id="WHNX01000002">
    <property type="protein sequence ID" value="MPW24382.1"/>
    <property type="molecule type" value="Genomic_DNA"/>
</dbReference>
<dbReference type="InterPro" id="IPR008948">
    <property type="entry name" value="L-Aspartase-like"/>
</dbReference>
<comment type="caution">
    <text evidence="5">The sequence shown here is derived from an EMBL/GenBank/DDBJ whole genome shotgun (WGS) entry which is preliminary data.</text>
</comment>
<dbReference type="InterPro" id="IPR000362">
    <property type="entry name" value="Fumarate_lyase_fam"/>
</dbReference>
<dbReference type="PANTHER" id="PTHR42696:SF2">
    <property type="entry name" value="ASPARTATE AMMONIA-LYASE"/>
    <property type="match status" value="1"/>
</dbReference>
<dbReference type="AlphaFoldDB" id="A0A6A7K4K9"/>
<dbReference type="GO" id="GO:0008652">
    <property type="term" value="P:amino acid biosynthetic process"/>
    <property type="evidence" value="ECO:0007669"/>
    <property type="project" value="UniProtKB-KW"/>
</dbReference>
<dbReference type="Gene3D" id="1.20.200.10">
    <property type="entry name" value="Fumarase/aspartase (Central domain)"/>
    <property type="match status" value="1"/>
</dbReference>
<dbReference type="Pfam" id="PF00206">
    <property type="entry name" value="Lyase_1"/>
    <property type="match status" value="1"/>
</dbReference>
<dbReference type="GO" id="GO:0008797">
    <property type="term" value="F:aspartate ammonia-lyase activity"/>
    <property type="evidence" value="ECO:0007669"/>
    <property type="project" value="UniProtKB-EC"/>
</dbReference>
<dbReference type="InterPro" id="IPR024083">
    <property type="entry name" value="Fumarase/histidase_N"/>
</dbReference>
<dbReference type="EC" id="4.3.1.1" evidence="5"/>
<evidence type="ECO:0000259" key="4">
    <source>
        <dbReference type="Pfam" id="PF10415"/>
    </source>
</evidence>
<dbReference type="InterPro" id="IPR020557">
    <property type="entry name" value="Fumarate_lyase_CS"/>
</dbReference>
<name>A0A6A7K4K9_9FIRM</name>
<dbReference type="PANTHER" id="PTHR42696">
    <property type="entry name" value="ASPARTATE AMMONIA-LYASE"/>
    <property type="match status" value="1"/>
</dbReference>
<keyword evidence="2 5" id="KW-0456">Lyase</keyword>
<dbReference type="PROSITE" id="PS00163">
    <property type="entry name" value="FUMARATE_LYASES"/>
    <property type="match status" value="1"/>
</dbReference>
<dbReference type="Gene3D" id="1.10.275.10">
    <property type="entry name" value="Fumarase/aspartase (N-terminal domain)"/>
    <property type="match status" value="1"/>
</dbReference>
<dbReference type="GO" id="GO:0006531">
    <property type="term" value="P:aspartate metabolic process"/>
    <property type="evidence" value="ECO:0007669"/>
    <property type="project" value="TreeGrafter"/>
</dbReference>
<evidence type="ECO:0000256" key="1">
    <source>
        <dbReference type="ARBA" id="ARBA00022605"/>
    </source>
</evidence>
<evidence type="ECO:0000256" key="2">
    <source>
        <dbReference type="ARBA" id="ARBA00023239"/>
    </source>
</evidence>
<dbReference type="InterPro" id="IPR051546">
    <property type="entry name" value="Aspartate_Ammonia-Lyase"/>
</dbReference>
<dbReference type="InterPro" id="IPR022761">
    <property type="entry name" value="Fumarate_lyase_N"/>
</dbReference>
<gene>
    <name evidence="5" type="ORF">GC105_01070</name>
</gene>
<evidence type="ECO:0000313" key="5">
    <source>
        <dbReference type="EMBL" id="MPW24382.1"/>
    </source>
</evidence>
<feature type="domain" description="Fumarase C C-terminal" evidence="4">
    <location>
        <begin position="414"/>
        <end position="465"/>
    </location>
</feature>
<dbReference type="GO" id="GO:0005829">
    <property type="term" value="C:cytosol"/>
    <property type="evidence" value="ECO:0007669"/>
    <property type="project" value="TreeGrafter"/>
</dbReference>